<evidence type="ECO:0008006" key="5">
    <source>
        <dbReference type="Google" id="ProtNLM"/>
    </source>
</evidence>
<dbReference type="EMBL" id="CP020559">
    <property type="protein sequence ID" value="ARE88530.1"/>
    <property type="molecule type" value="Genomic_DNA"/>
</dbReference>
<keyword evidence="3" id="KW-1185">Reference proteome</keyword>
<accession>A0AAC9WI84</accession>
<reference evidence="1 3" key="1">
    <citation type="submission" date="2016-10" db="EMBL/GenBank/DDBJ databases">
        <title>Complete Genome Sequence of Acetogen Clostridium formicoaceticum ATCC 27076.</title>
        <authorList>
            <person name="Bao T."/>
            <person name="Cheng C."/>
            <person name="Zhao J."/>
            <person name="Yang S.-T."/>
            <person name="Wang J."/>
            <person name="Wang M."/>
        </authorList>
    </citation>
    <scope>NUCLEOTIDE SEQUENCE [LARGE SCALE GENOMIC DNA]</scope>
    <source>
        <strain evidence="1 3">ATCC 27076</strain>
    </source>
</reference>
<sequence length="86" mass="9742">MNTGKKITPHETFDLHELLVLKTVTATKLSAMTKLVNDEALKTIMQQDFTYAQQHIKELQNLLQSSVLAPSHIRNATSRNETVTKH</sequence>
<evidence type="ECO:0000313" key="1">
    <source>
        <dbReference type="EMBL" id="AOY77912.1"/>
    </source>
</evidence>
<dbReference type="Proteomes" id="UP000192478">
    <property type="component" value="Chromosome"/>
</dbReference>
<protein>
    <recommendedName>
        <fullName evidence="5">Spore coat protein</fullName>
    </recommendedName>
</protein>
<dbReference type="RefSeq" id="WP_070972304.1">
    <property type="nucleotide sequence ID" value="NZ_CP017603.1"/>
</dbReference>
<proteinExistence type="predicted"/>
<dbReference type="Proteomes" id="UP000177894">
    <property type="component" value="Chromosome"/>
</dbReference>
<evidence type="ECO:0000313" key="2">
    <source>
        <dbReference type="EMBL" id="ARE88530.1"/>
    </source>
</evidence>
<dbReference type="KEGG" id="cfm:BJL90_19830"/>
<dbReference type="InterPro" id="IPR012347">
    <property type="entry name" value="Ferritin-like"/>
</dbReference>
<name>A0AAC9WI84_9CLOT</name>
<reference evidence="2 4" key="2">
    <citation type="submission" date="2017-03" db="EMBL/GenBank/DDBJ databases">
        <title>Complete sequence of Clostridium formicaceticum DSM 92.</title>
        <authorList>
            <person name="Poehlein A."/>
            <person name="Karl M."/>
            <person name="Bengelsdorf F.R."/>
            <person name="Duerre P."/>
            <person name="Daniel R."/>
        </authorList>
    </citation>
    <scope>NUCLEOTIDE SEQUENCE [LARGE SCALE GENOMIC DNA]</scope>
    <source>
        <strain evidence="2 4">DSM 92</strain>
    </source>
</reference>
<dbReference type="Gene3D" id="1.20.1260.10">
    <property type="match status" value="1"/>
</dbReference>
<gene>
    <name evidence="1" type="ORF">BJL90_19830</name>
    <name evidence="2" type="ORF">CLFO_29360</name>
</gene>
<evidence type="ECO:0000313" key="3">
    <source>
        <dbReference type="Proteomes" id="UP000177894"/>
    </source>
</evidence>
<evidence type="ECO:0000313" key="4">
    <source>
        <dbReference type="Proteomes" id="UP000192478"/>
    </source>
</evidence>
<organism evidence="2 4">
    <name type="scientific">Clostridium formicaceticum</name>
    <dbReference type="NCBI Taxonomy" id="1497"/>
    <lineage>
        <taxon>Bacteria</taxon>
        <taxon>Bacillati</taxon>
        <taxon>Bacillota</taxon>
        <taxon>Clostridia</taxon>
        <taxon>Eubacteriales</taxon>
        <taxon>Clostridiaceae</taxon>
        <taxon>Clostridium</taxon>
    </lineage>
</organism>
<dbReference type="EMBL" id="CP017603">
    <property type="protein sequence ID" value="AOY77912.1"/>
    <property type="molecule type" value="Genomic_DNA"/>
</dbReference>
<dbReference type="AlphaFoldDB" id="A0AAC9WI84"/>